<evidence type="ECO:0000313" key="3">
    <source>
        <dbReference type="EMBL" id="GAO39476.1"/>
    </source>
</evidence>
<evidence type="ECO:0000313" key="4">
    <source>
        <dbReference type="Proteomes" id="UP000033202"/>
    </source>
</evidence>
<dbReference type="STRING" id="1219043.SCH01S_32_00130"/>
<protein>
    <submittedName>
        <fullName evidence="3">Uncharacterized protein</fullName>
    </submittedName>
</protein>
<name>A0A0E9MPY1_9SPHN</name>
<comment type="caution">
    <text evidence="3">The sequence shown here is derived from an EMBL/GenBank/DDBJ whole genome shotgun (WGS) entry which is preliminary data.</text>
</comment>
<accession>A0A0E9MPY1</accession>
<evidence type="ECO:0000256" key="2">
    <source>
        <dbReference type="SAM" id="SignalP"/>
    </source>
</evidence>
<keyword evidence="4" id="KW-1185">Reference proteome</keyword>
<dbReference type="AlphaFoldDB" id="A0A0E9MPY1"/>
<sequence length="101" mass="11168">MKGLTAAVLSAALLVSAPAFAQFNYDRAQQNYMDLLSGKKQPHDLTPTELYEVRQFDAGVRANPRPLPDTKANCRDRNATARPPSPLEEAVIDLKCSQRPE</sequence>
<feature type="chain" id="PRO_5002429285" evidence="2">
    <location>
        <begin position="22"/>
        <end position="101"/>
    </location>
</feature>
<feature type="signal peptide" evidence="2">
    <location>
        <begin position="1"/>
        <end position="21"/>
    </location>
</feature>
<feature type="region of interest" description="Disordered" evidence="1">
    <location>
        <begin position="61"/>
        <end position="101"/>
    </location>
</feature>
<gene>
    <name evidence="3" type="ORF">SCH01S_32_00130</name>
</gene>
<proteinExistence type="predicted"/>
<dbReference type="Proteomes" id="UP000033202">
    <property type="component" value="Unassembled WGS sequence"/>
</dbReference>
<dbReference type="EMBL" id="BBWU01000032">
    <property type="protein sequence ID" value="GAO39476.1"/>
    <property type="molecule type" value="Genomic_DNA"/>
</dbReference>
<evidence type="ECO:0000256" key="1">
    <source>
        <dbReference type="SAM" id="MobiDB-lite"/>
    </source>
</evidence>
<reference evidence="3 4" key="1">
    <citation type="submission" date="2015-04" db="EMBL/GenBank/DDBJ databases">
        <title>Whole genome shotgun sequence of Sphingomonas changbaiensis NBRC 104936.</title>
        <authorList>
            <person name="Katano-Makiyama Y."/>
            <person name="Hosoyama A."/>
            <person name="Hashimoto M."/>
            <person name="Noguchi M."/>
            <person name="Tsuchikane K."/>
            <person name="Ohji S."/>
            <person name="Yamazoe A."/>
            <person name="Ichikawa N."/>
            <person name="Kimura A."/>
            <person name="Fujita N."/>
        </authorList>
    </citation>
    <scope>NUCLEOTIDE SEQUENCE [LARGE SCALE GENOMIC DNA]</scope>
    <source>
        <strain evidence="3 4">NBRC 104936</strain>
    </source>
</reference>
<keyword evidence="2" id="KW-0732">Signal</keyword>
<organism evidence="3 4">
    <name type="scientific">Sphingomonas changbaiensis NBRC 104936</name>
    <dbReference type="NCBI Taxonomy" id="1219043"/>
    <lineage>
        <taxon>Bacteria</taxon>
        <taxon>Pseudomonadati</taxon>
        <taxon>Pseudomonadota</taxon>
        <taxon>Alphaproteobacteria</taxon>
        <taxon>Sphingomonadales</taxon>
        <taxon>Sphingomonadaceae</taxon>
        <taxon>Sphingomonas</taxon>
    </lineage>
</organism>